<dbReference type="AlphaFoldDB" id="A0AAV3T414"/>
<keyword evidence="1" id="KW-0813">Transport</keyword>
<dbReference type="CDD" id="cd03257">
    <property type="entry name" value="ABC_NikE_OppD_transporters"/>
    <property type="match status" value="2"/>
</dbReference>
<gene>
    <name evidence="6" type="ORF">GCM10009019_22160</name>
</gene>
<dbReference type="PROSITE" id="PS50893">
    <property type="entry name" value="ABC_TRANSPORTER_2"/>
    <property type="match status" value="2"/>
</dbReference>
<proteinExistence type="predicted"/>
<evidence type="ECO:0000313" key="7">
    <source>
        <dbReference type="Proteomes" id="UP001500194"/>
    </source>
</evidence>
<keyword evidence="7" id="KW-1185">Reference proteome</keyword>
<feature type="domain" description="ABC transporter" evidence="5">
    <location>
        <begin position="16"/>
        <end position="265"/>
    </location>
</feature>
<dbReference type="InterPro" id="IPR003439">
    <property type="entry name" value="ABC_transporter-like_ATP-bd"/>
</dbReference>
<dbReference type="PROSITE" id="PS00211">
    <property type="entry name" value="ABC_TRANSPORTER_1"/>
    <property type="match status" value="2"/>
</dbReference>
<dbReference type="NCBIfam" id="NF008453">
    <property type="entry name" value="PRK11308.1"/>
    <property type="match status" value="3"/>
</dbReference>
<dbReference type="NCBIfam" id="TIGR01727">
    <property type="entry name" value="oligo_HPY"/>
    <property type="match status" value="2"/>
</dbReference>
<protein>
    <submittedName>
        <fullName evidence="6">ABC transporter ATP-binding protein</fullName>
    </submittedName>
</protein>
<organism evidence="6 7">
    <name type="scientific">Salarchaeum japonicum</name>
    <dbReference type="NCBI Taxonomy" id="555573"/>
    <lineage>
        <taxon>Archaea</taxon>
        <taxon>Methanobacteriati</taxon>
        <taxon>Methanobacteriota</taxon>
        <taxon>Stenosarchaea group</taxon>
        <taxon>Halobacteria</taxon>
        <taxon>Halobacteriales</taxon>
        <taxon>Halobacteriaceae</taxon>
    </lineage>
</organism>
<dbReference type="PANTHER" id="PTHR43776">
    <property type="entry name" value="TRANSPORT ATP-BINDING PROTEIN"/>
    <property type="match status" value="1"/>
</dbReference>
<keyword evidence="2" id="KW-0547">Nucleotide-binding</keyword>
<feature type="region of interest" description="Disordered" evidence="4">
    <location>
        <begin position="625"/>
        <end position="653"/>
    </location>
</feature>
<sequence length="773" mass="84051">MSTTVDAREPESEHLLEVEDLSVTYRMDDGPDVQAVRDVSFTVERGETFGVVGESGCGKTTAVRSLVGLLDDNGEITSGSVRLNGRDLTSLPEAELRGVRWSEVATIPQNVMNSLNPVTTVGKQIVDVVQLHTDRTAEEAMAHARDLFDRLGLDPGRLDDYPHEFSGGMLQRAVIAMAISCDPDVIIADEPTTALDVVVQDEILEELASIQDEFDLSIVVISHDIGVMAEICDDVAVMYAGELMERGTAEDVFTNPANPYTLGLKNSFPSVDDPDRDLVAIPGSAPDLTNPPSGCVFRERCPFATEDCASAHPEAHDAPGDAGHVSRCHYVDDIDRIREEAAKPETWGGTSAEATRTPTDEPLVEVDGLRKYFDNDQGLVDTLLGREPTPVRAVDDVEFTINRGEMFGIVGESGSGKSTLGRLLLKLLEPTDGTISFDGRDLGSLSRRNESEFRRDAQVIFQDPFESLNPRLTIQQTLLEPISLLGDESSYSARVDRARETLEEVGLSPAEEYLQRFPDQLSGGERQRVAIARALVIDPEFVLADEPVSMLDVSIRANVLDLMERLGAEHDLTYGVISHDISLVRNICDRTGVMYLGEFVELGDTADLVDDPKHPYTRALVNSVPVPDPTVERTGADISGETPSARDPPSGCRFHTRCPDVIPPENLDIAQERFREVMDLRQDVESDSVRSVISADGESDAAALRDAYFSGGFADAAAESAVESALAALSNDDREAAAATLAETFTSECEIASPEYREVDGVYVACHLYDSAV</sequence>
<evidence type="ECO:0000256" key="1">
    <source>
        <dbReference type="ARBA" id="ARBA00022448"/>
    </source>
</evidence>
<dbReference type="Gene3D" id="3.40.50.300">
    <property type="entry name" value="P-loop containing nucleotide triphosphate hydrolases"/>
    <property type="match status" value="2"/>
</dbReference>
<dbReference type="RefSeq" id="WP_227259695.1">
    <property type="nucleotide sequence ID" value="NZ_BAAADU010000002.1"/>
</dbReference>
<dbReference type="GeneID" id="68573103"/>
<name>A0AAV3T414_9EURY</name>
<dbReference type="InterPro" id="IPR050319">
    <property type="entry name" value="ABC_transp_ATP-bind"/>
</dbReference>
<dbReference type="EMBL" id="BAAADU010000002">
    <property type="protein sequence ID" value="GAA0657541.1"/>
    <property type="molecule type" value="Genomic_DNA"/>
</dbReference>
<dbReference type="SMART" id="SM00382">
    <property type="entry name" value="AAA"/>
    <property type="match status" value="2"/>
</dbReference>
<evidence type="ECO:0000259" key="5">
    <source>
        <dbReference type="PROSITE" id="PS50893"/>
    </source>
</evidence>
<reference evidence="6 7" key="1">
    <citation type="journal article" date="2019" name="Int. J. Syst. Evol. Microbiol.">
        <title>The Global Catalogue of Microorganisms (GCM) 10K type strain sequencing project: providing services to taxonomists for standard genome sequencing and annotation.</title>
        <authorList>
            <consortium name="The Broad Institute Genomics Platform"/>
            <consortium name="The Broad Institute Genome Sequencing Center for Infectious Disease"/>
            <person name="Wu L."/>
            <person name="Ma J."/>
        </authorList>
    </citation>
    <scope>NUCLEOTIDE SEQUENCE [LARGE SCALE GENOMIC DNA]</scope>
    <source>
        <strain evidence="6 7">JCM 16327</strain>
    </source>
</reference>
<feature type="domain" description="ABC transporter" evidence="5">
    <location>
        <begin position="364"/>
        <end position="621"/>
    </location>
</feature>
<dbReference type="SUPFAM" id="SSF52540">
    <property type="entry name" value="P-loop containing nucleoside triphosphate hydrolases"/>
    <property type="match status" value="2"/>
</dbReference>
<dbReference type="Pfam" id="PF00005">
    <property type="entry name" value="ABC_tran"/>
    <property type="match status" value="2"/>
</dbReference>
<accession>A0AAV3T414</accession>
<evidence type="ECO:0000256" key="4">
    <source>
        <dbReference type="SAM" id="MobiDB-lite"/>
    </source>
</evidence>
<dbReference type="GO" id="GO:0055085">
    <property type="term" value="P:transmembrane transport"/>
    <property type="evidence" value="ECO:0007669"/>
    <property type="project" value="UniProtKB-ARBA"/>
</dbReference>
<dbReference type="InterPro" id="IPR027417">
    <property type="entry name" value="P-loop_NTPase"/>
</dbReference>
<keyword evidence="3 6" id="KW-0067">ATP-binding</keyword>
<dbReference type="Pfam" id="PF08352">
    <property type="entry name" value="oligo_HPY"/>
    <property type="match status" value="2"/>
</dbReference>
<dbReference type="InterPro" id="IPR003593">
    <property type="entry name" value="AAA+_ATPase"/>
</dbReference>
<evidence type="ECO:0000256" key="3">
    <source>
        <dbReference type="ARBA" id="ARBA00022840"/>
    </source>
</evidence>
<dbReference type="GO" id="GO:0015833">
    <property type="term" value="P:peptide transport"/>
    <property type="evidence" value="ECO:0007669"/>
    <property type="project" value="InterPro"/>
</dbReference>
<dbReference type="GO" id="GO:0016887">
    <property type="term" value="F:ATP hydrolysis activity"/>
    <property type="evidence" value="ECO:0007669"/>
    <property type="project" value="InterPro"/>
</dbReference>
<dbReference type="InterPro" id="IPR013563">
    <property type="entry name" value="Oligopep_ABC_C"/>
</dbReference>
<evidence type="ECO:0000313" key="6">
    <source>
        <dbReference type="EMBL" id="GAA0657541.1"/>
    </source>
</evidence>
<dbReference type="Proteomes" id="UP001500194">
    <property type="component" value="Unassembled WGS sequence"/>
</dbReference>
<dbReference type="GO" id="GO:0005524">
    <property type="term" value="F:ATP binding"/>
    <property type="evidence" value="ECO:0007669"/>
    <property type="project" value="UniProtKB-KW"/>
</dbReference>
<evidence type="ECO:0000256" key="2">
    <source>
        <dbReference type="ARBA" id="ARBA00022741"/>
    </source>
</evidence>
<dbReference type="InterPro" id="IPR017871">
    <property type="entry name" value="ABC_transporter-like_CS"/>
</dbReference>
<dbReference type="FunFam" id="3.40.50.300:FF:000016">
    <property type="entry name" value="Oligopeptide ABC transporter ATP-binding component"/>
    <property type="match status" value="2"/>
</dbReference>
<comment type="caution">
    <text evidence="6">The sequence shown here is derived from an EMBL/GenBank/DDBJ whole genome shotgun (WGS) entry which is preliminary data.</text>
</comment>